<evidence type="ECO:0000256" key="3">
    <source>
        <dbReference type="RuleBase" id="RU003476"/>
    </source>
</evidence>
<dbReference type="EMBL" id="BMMF01000002">
    <property type="protein sequence ID" value="GGK23763.1"/>
    <property type="molecule type" value="Genomic_DNA"/>
</dbReference>
<dbReference type="PANTHER" id="PTHR43046">
    <property type="entry name" value="GDP-MANNOSE MANNOSYL HYDROLASE"/>
    <property type="match status" value="1"/>
</dbReference>
<organism evidence="5 6">
    <name type="scientific">Salinarimonas ramus</name>
    <dbReference type="NCBI Taxonomy" id="690164"/>
    <lineage>
        <taxon>Bacteria</taxon>
        <taxon>Pseudomonadati</taxon>
        <taxon>Pseudomonadota</taxon>
        <taxon>Alphaproteobacteria</taxon>
        <taxon>Hyphomicrobiales</taxon>
        <taxon>Salinarimonadaceae</taxon>
        <taxon>Salinarimonas</taxon>
    </lineage>
</organism>
<comment type="caution">
    <text evidence="5">The sequence shown here is derived from an EMBL/GenBank/DDBJ whole genome shotgun (WGS) entry which is preliminary data.</text>
</comment>
<evidence type="ECO:0000313" key="5">
    <source>
        <dbReference type="EMBL" id="GGK23763.1"/>
    </source>
</evidence>
<dbReference type="PROSITE" id="PS51462">
    <property type="entry name" value="NUDIX"/>
    <property type="match status" value="1"/>
</dbReference>
<accession>A0A917Q4X1</accession>
<dbReference type="InterPro" id="IPR000086">
    <property type="entry name" value="NUDIX_hydrolase_dom"/>
</dbReference>
<evidence type="ECO:0000256" key="1">
    <source>
        <dbReference type="ARBA" id="ARBA00001946"/>
    </source>
</evidence>
<reference evidence="5 6" key="1">
    <citation type="journal article" date="2014" name="Int. J. Syst. Evol. Microbiol.">
        <title>Complete genome sequence of Corynebacterium casei LMG S-19264T (=DSM 44701T), isolated from a smear-ripened cheese.</title>
        <authorList>
            <consortium name="US DOE Joint Genome Institute (JGI-PGF)"/>
            <person name="Walter F."/>
            <person name="Albersmeier A."/>
            <person name="Kalinowski J."/>
            <person name="Ruckert C."/>
        </authorList>
    </citation>
    <scope>NUCLEOTIDE SEQUENCE [LARGE SCALE GENOMIC DNA]</scope>
    <source>
        <strain evidence="5 6">CGMCC 1.9161</strain>
    </source>
</reference>
<dbReference type="InterPro" id="IPR015797">
    <property type="entry name" value="NUDIX_hydrolase-like_dom_sf"/>
</dbReference>
<dbReference type="InterPro" id="IPR020476">
    <property type="entry name" value="Nudix_hydrolase"/>
</dbReference>
<dbReference type="Gene3D" id="3.90.79.10">
    <property type="entry name" value="Nucleoside Triphosphate Pyrophosphohydrolase"/>
    <property type="match status" value="1"/>
</dbReference>
<dbReference type="GO" id="GO:0016787">
    <property type="term" value="F:hydrolase activity"/>
    <property type="evidence" value="ECO:0007669"/>
    <property type="project" value="UniProtKB-KW"/>
</dbReference>
<dbReference type="InterPro" id="IPR020084">
    <property type="entry name" value="NUDIX_hydrolase_CS"/>
</dbReference>
<sequence>MDAWLRRLRDAVGTDLLMIKSAAGWIEAEDGRVLMQKRREPEGSWGFPGGIVDLGESVAEAAIREIREETGLDVVPTRLVGIYSKYLVTLANGDRCQTVTSFFACRPVGGRLDRENAESAALRWLAPDALPPLYCEQHRDMARDAAAGATGVFR</sequence>
<dbReference type="AlphaFoldDB" id="A0A917Q4X1"/>
<evidence type="ECO:0000256" key="2">
    <source>
        <dbReference type="ARBA" id="ARBA00022801"/>
    </source>
</evidence>
<protein>
    <submittedName>
        <fullName evidence="5">NUDIX domain-containing protein</fullName>
    </submittedName>
</protein>
<evidence type="ECO:0000313" key="6">
    <source>
        <dbReference type="Proteomes" id="UP000600449"/>
    </source>
</evidence>
<dbReference type="PROSITE" id="PS00893">
    <property type="entry name" value="NUDIX_BOX"/>
    <property type="match status" value="1"/>
</dbReference>
<gene>
    <name evidence="5" type="ORF">GCM10011322_08000</name>
</gene>
<proteinExistence type="inferred from homology"/>
<dbReference type="SUPFAM" id="SSF55811">
    <property type="entry name" value="Nudix"/>
    <property type="match status" value="1"/>
</dbReference>
<dbReference type="CDD" id="cd04677">
    <property type="entry name" value="NUDIX_Hydrolase"/>
    <property type="match status" value="1"/>
</dbReference>
<comment type="cofactor">
    <cofactor evidence="1">
        <name>Mg(2+)</name>
        <dbReference type="ChEBI" id="CHEBI:18420"/>
    </cofactor>
</comment>
<keyword evidence="6" id="KW-1185">Reference proteome</keyword>
<name>A0A917Q4X1_9HYPH</name>
<comment type="similarity">
    <text evidence="3">Belongs to the Nudix hydrolase family.</text>
</comment>
<dbReference type="PRINTS" id="PR00502">
    <property type="entry name" value="NUDIXFAMILY"/>
</dbReference>
<feature type="domain" description="Nudix hydrolase" evidence="4">
    <location>
        <begin position="7"/>
        <end position="147"/>
    </location>
</feature>
<evidence type="ECO:0000259" key="4">
    <source>
        <dbReference type="PROSITE" id="PS51462"/>
    </source>
</evidence>
<dbReference type="Pfam" id="PF00293">
    <property type="entry name" value="NUDIX"/>
    <property type="match status" value="1"/>
</dbReference>
<dbReference type="Proteomes" id="UP000600449">
    <property type="component" value="Unassembled WGS sequence"/>
</dbReference>
<keyword evidence="2 3" id="KW-0378">Hydrolase</keyword>
<dbReference type="PANTHER" id="PTHR43046:SF2">
    <property type="entry name" value="8-OXO-DGTP DIPHOSPHATASE-RELATED"/>
    <property type="match status" value="1"/>
</dbReference>